<dbReference type="FunFam" id="2.40.50.140:FF:000085">
    <property type="entry name" value="DNA ligase"/>
    <property type="match status" value="1"/>
</dbReference>
<dbReference type="InterPro" id="IPR036420">
    <property type="entry name" value="BRCT_dom_sf"/>
</dbReference>
<dbReference type="NCBIfam" id="TIGR00574">
    <property type="entry name" value="dnl1"/>
    <property type="match status" value="1"/>
</dbReference>
<comment type="subunit">
    <text evidence="20">Isoform 3 interacts (via BRCT domain) with the nuclear DNA-repair protein XRCC1. Interacts with POLG. Interacts with POLB.</text>
</comment>
<feature type="region of interest" description="Disordered" evidence="23">
    <location>
        <begin position="804"/>
        <end position="829"/>
    </location>
</feature>
<dbReference type="GO" id="GO:0003677">
    <property type="term" value="F:DNA binding"/>
    <property type="evidence" value="ECO:0007669"/>
    <property type="project" value="InterPro"/>
</dbReference>
<keyword evidence="5 21" id="KW-0436">Ligase</keyword>
<dbReference type="SUPFAM" id="SSF56091">
    <property type="entry name" value="DNA ligase/mRNA capping enzyme, catalytic domain"/>
    <property type="match status" value="1"/>
</dbReference>
<evidence type="ECO:0000256" key="19">
    <source>
        <dbReference type="ARBA" id="ARBA00034003"/>
    </source>
</evidence>
<dbReference type="Gene3D" id="2.40.50.140">
    <property type="entry name" value="Nucleic acid-binding proteins"/>
    <property type="match status" value="1"/>
</dbReference>
<dbReference type="CDD" id="cd07902">
    <property type="entry name" value="Adenylation_DNA_ligase_III"/>
    <property type="match status" value="1"/>
</dbReference>
<reference evidence="27" key="2">
    <citation type="submission" date="2025-09" db="UniProtKB">
        <authorList>
            <consortium name="Ensembl"/>
        </authorList>
    </citation>
    <scope>IDENTIFICATION</scope>
</reference>
<comment type="catalytic activity">
    <reaction evidence="19 21">
        <text>ATP + (deoxyribonucleotide)n-3'-hydroxyl + 5'-phospho-(deoxyribonucleotide)m = (deoxyribonucleotide)n+m + AMP + diphosphate.</text>
        <dbReference type="EC" id="6.5.1.1"/>
    </reaction>
</comment>
<dbReference type="GO" id="GO:0031981">
    <property type="term" value="C:nuclear lumen"/>
    <property type="evidence" value="ECO:0007669"/>
    <property type="project" value="UniProtKB-ARBA"/>
</dbReference>
<feature type="compositionally biased region" description="Low complexity" evidence="23">
    <location>
        <begin position="817"/>
        <end position="829"/>
    </location>
</feature>
<dbReference type="PANTHER" id="PTHR45674:SF9">
    <property type="entry name" value="DNA LIGASE 3"/>
    <property type="match status" value="1"/>
</dbReference>
<keyword evidence="9 21" id="KW-0547">Nucleotide-binding</keyword>
<evidence type="ECO:0000256" key="10">
    <source>
        <dbReference type="ARBA" id="ARBA00022763"/>
    </source>
</evidence>
<evidence type="ECO:0000256" key="13">
    <source>
        <dbReference type="ARBA" id="ARBA00022840"/>
    </source>
</evidence>
<dbReference type="PROSITE" id="PS50160">
    <property type="entry name" value="DNA_LIGASE_A3"/>
    <property type="match status" value="1"/>
</dbReference>
<keyword evidence="17" id="KW-0539">Nucleus</keyword>
<dbReference type="Proteomes" id="UP001108240">
    <property type="component" value="Unplaced"/>
</dbReference>
<dbReference type="InterPro" id="IPR001510">
    <property type="entry name" value="Znf_PARP"/>
</dbReference>
<dbReference type="InterPro" id="IPR016059">
    <property type="entry name" value="DNA_ligase_ATP-dep_CS"/>
</dbReference>
<dbReference type="Pfam" id="PF00645">
    <property type="entry name" value="zf-PARP"/>
    <property type="match status" value="1"/>
</dbReference>
<dbReference type="GO" id="GO:0043504">
    <property type="term" value="P:mitochondrial DNA repair"/>
    <property type="evidence" value="ECO:0007669"/>
    <property type="project" value="UniProtKB-ARBA"/>
</dbReference>
<dbReference type="GO" id="GO:0051301">
    <property type="term" value="P:cell division"/>
    <property type="evidence" value="ECO:0007669"/>
    <property type="project" value="UniProtKB-KW"/>
</dbReference>
<evidence type="ECO:0000256" key="1">
    <source>
        <dbReference type="ARBA" id="ARBA00001946"/>
    </source>
</evidence>
<evidence type="ECO:0000256" key="8">
    <source>
        <dbReference type="ARBA" id="ARBA00022723"/>
    </source>
</evidence>
<dbReference type="GO" id="GO:0003910">
    <property type="term" value="F:DNA ligase (ATP) activity"/>
    <property type="evidence" value="ECO:0007669"/>
    <property type="project" value="UniProtKB-EC"/>
</dbReference>
<feature type="domain" description="ATP-dependent DNA ligase family profile" evidence="25">
    <location>
        <begin position="547"/>
        <end position="681"/>
    </location>
</feature>
<feature type="domain" description="BRCT" evidence="26">
    <location>
        <begin position="837"/>
        <end position="913"/>
    </location>
</feature>
<sequence>MQTFSIFLQKSLLLSKMETLTLIFSPGFASSPSSIFFCVPQIHQFSLSSSSYFHVSWPEWQSGQPVMAEQRYCVEYAKRGTAGCKKCKDKIMKGVVRIGKIVPNPFSESAGEMKEWYHVKCIFEKLERARATTKKIDDITELEGWEELQDEDKELINKHVSELAAKANATPKKKVQAKLNNSGQLSAPLADPTVNAPRKFSGFTAKPTQGSALSAQLCDPSHKDCLLREFRKLCALVAEKSGYNAKTEIIRDFLTKGSGGDKFRGDLYLTVKLLLPGVVKNVYNLNDKQIVKLFSRILNCSQDEMVQDLEQGDVSETVRMFFEDSKSFPPAAKSLLTIQEVDASLSRLSQLTKEDDQQAELQDIAKKCTGNDLKCYIRLVKHDLKINSGAKHVLDAVDPNAHDAFKASRNLGDVIDRVLRNQQDASNGTGPRKILSVEASLMTPVQPMLAEACKSIEYAMKKCPNGMYSEIKYDGERVQVHKNGNHFSYFSRSLKPVLPHKVAHFKDFIPQAFAGGHSMILDAEVLLIDTKTSKPLPFGTLGVHKKAAFQDAQVGLFVFDCIYFNGLSLMDKPLCERRKFLHDNMVEVPNRILFSEMKHVTRAADLAEMITRVIREGLEGLVLKDIKGLYEPGKRHWLKVKKDYLNEGAMADTADLVVLGAFYGKGSNGGIMSSFLMGCYDPESKKWCTVTKCSGGYDDATLARLQKELDVIKIGKDPSKIPGWLKIVKNYYPDFIIRDPEKAPVWEITGAEFSKSEMHTADGISIRFPRCTRMRDDKDWKTATNLQQLKELYRISKENCDFEVTAGPSKTSQNDKSSSGGESGGSSLSASHGASTTLLDIFTGVKLYLPESVQDFEKLRRYFLAYDGDLVPEYDSASATHTLGEPEDDCSAQRVTSNWIWECIRKRRVVPSC</sequence>
<reference evidence="27" key="1">
    <citation type="submission" date="2025-08" db="UniProtKB">
        <authorList>
            <consortium name="Ensembl"/>
        </authorList>
    </citation>
    <scope>IDENTIFICATION</scope>
</reference>
<keyword evidence="7" id="KW-0235">DNA replication</keyword>
<dbReference type="InterPro" id="IPR036599">
    <property type="entry name" value="DNA_ligase_N_sf"/>
</dbReference>
<keyword evidence="6" id="KW-0132">Cell division</keyword>
<evidence type="ECO:0000256" key="4">
    <source>
        <dbReference type="ARBA" id="ARBA00022553"/>
    </source>
</evidence>
<evidence type="ECO:0000256" key="22">
    <source>
        <dbReference type="RuleBase" id="RU004196"/>
    </source>
</evidence>
<dbReference type="Gene3D" id="3.40.50.10190">
    <property type="entry name" value="BRCT domain"/>
    <property type="match status" value="1"/>
</dbReference>
<protein>
    <recommendedName>
        <fullName evidence="21">DNA ligase</fullName>
        <ecNumber evidence="21">6.5.1.1</ecNumber>
    </recommendedName>
</protein>
<evidence type="ECO:0000256" key="12">
    <source>
        <dbReference type="ARBA" id="ARBA00022833"/>
    </source>
</evidence>
<evidence type="ECO:0000259" key="25">
    <source>
        <dbReference type="PROSITE" id="PS50160"/>
    </source>
</evidence>
<evidence type="ECO:0000256" key="14">
    <source>
        <dbReference type="ARBA" id="ARBA00022842"/>
    </source>
</evidence>
<dbReference type="EC" id="6.5.1.1" evidence="21"/>
<keyword evidence="18" id="KW-0131">Cell cycle</keyword>
<dbReference type="SUPFAM" id="SSF50249">
    <property type="entry name" value="Nucleic acid-binding proteins"/>
    <property type="match status" value="1"/>
</dbReference>
<dbReference type="Gene3D" id="3.30.470.30">
    <property type="entry name" value="DNA ligase/mRNA capping enzyme"/>
    <property type="match status" value="1"/>
</dbReference>
<evidence type="ECO:0000256" key="23">
    <source>
        <dbReference type="SAM" id="MobiDB-lite"/>
    </source>
</evidence>
<evidence type="ECO:0000256" key="3">
    <source>
        <dbReference type="ARBA" id="ARBA00007572"/>
    </source>
</evidence>
<dbReference type="CDD" id="cd07967">
    <property type="entry name" value="OBF_DNA_ligase_III"/>
    <property type="match status" value="1"/>
</dbReference>
<evidence type="ECO:0000256" key="6">
    <source>
        <dbReference type="ARBA" id="ARBA00022618"/>
    </source>
</evidence>
<dbReference type="GO" id="GO:0008270">
    <property type="term" value="F:zinc ion binding"/>
    <property type="evidence" value="ECO:0007669"/>
    <property type="project" value="UniProtKB-KW"/>
</dbReference>
<dbReference type="PROSITE" id="PS00347">
    <property type="entry name" value="ZF_PARP_1"/>
    <property type="match status" value="1"/>
</dbReference>
<dbReference type="CDD" id="cd18431">
    <property type="entry name" value="BRCT_DNA_ligase_III"/>
    <property type="match status" value="1"/>
</dbReference>
<evidence type="ECO:0000256" key="9">
    <source>
        <dbReference type="ARBA" id="ARBA00022741"/>
    </source>
</evidence>
<dbReference type="Pfam" id="PF04675">
    <property type="entry name" value="DNA_ligase_A_N"/>
    <property type="match status" value="1"/>
</dbReference>
<keyword evidence="8" id="KW-0479">Metal-binding</keyword>
<dbReference type="Ensembl" id="ENSCCRT00000013890.2">
    <property type="protein sequence ID" value="ENSCCRP00000012671.2"/>
    <property type="gene ID" value="ENSCCRG00000053845.1"/>
</dbReference>
<evidence type="ECO:0000256" key="16">
    <source>
        <dbReference type="ARBA" id="ARBA00023204"/>
    </source>
</evidence>
<comment type="subcellular location">
    <subcellularLocation>
        <location evidence="2">Nucleus</location>
    </subcellularLocation>
</comment>
<dbReference type="GeneTree" id="ENSGT00940000156492"/>
<organism evidence="27 28">
    <name type="scientific">Cyprinus carpio carpio</name>
    <dbReference type="NCBI Taxonomy" id="630221"/>
    <lineage>
        <taxon>Eukaryota</taxon>
        <taxon>Metazoa</taxon>
        <taxon>Chordata</taxon>
        <taxon>Craniata</taxon>
        <taxon>Vertebrata</taxon>
        <taxon>Euteleostomi</taxon>
        <taxon>Actinopterygii</taxon>
        <taxon>Neopterygii</taxon>
        <taxon>Teleostei</taxon>
        <taxon>Ostariophysi</taxon>
        <taxon>Cypriniformes</taxon>
        <taxon>Cyprinidae</taxon>
        <taxon>Cyprininae</taxon>
        <taxon>Cyprinus</taxon>
    </lineage>
</organism>
<dbReference type="GO" id="GO:0005524">
    <property type="term" value="F:ATP binding"/>
    <property type="evidence" value="ECO:0007669"/>
    <property type="project" value="UniProtKB-KW"/>
</dbReference>
<dbReference type="FunFam" id="1.10.3260.10:FF:000002">
    <property type="entry name" value="DNA ligase"/>
    <property type="match status" value="1"/>
</dbReference>
<dbReference type="AlphaFoldDB" id="A0A8C0YQ02"/>
<dbReference type="Pfam" id="PF04679">
    <property type="entry name" value="DNA_ligase_A_C"/>
    <property type="match status" value="1"/>
</dbReference>
<dbReference type="GO" id="GO:0005739">
    <property type="term" value="C:mitochondrion"/>
    <property type="evidence" value="ECO:0007669"/>
    <property type="project" value="GOC"/>
</dbReference>
<dbReference type="PANTHER" id="PTHR45674">
    <property type="entry name" value="DNA LIGASE 1/3 FAMILY MEMBER"/>
    <property type="match status" value="1"/>
</dbReference>
<keyword evidence="10 21" id="KW-0227">DNA damage</keyword>
<evidence type="ECO:0000256" key="15">
    <source>
        <dbReference type="ARBA" id="ARBA00023172"/>
    </source>
</evidence>
<dbReference type="Gene3D" id="3.30.1740.10">
    <property type="entry name" value="Zinc finger, PARP-type"/>
    <property type="match status" value="1"/>
</dbReference>
<dbReference type="PROSITE" id="PS00697">
    <property type="entry name" value="DNA_LIGASE_A1"/>
    <property type="match status" value="1"/>
</dbReference>
<keyword evidence="15 21" id="KW-0233">DNA recombination</keyword>
<keyword evidence="14" id="KW-0460">Magnesium</keyword>
<keyword evidence="16 21" id="KW-0234">DNA repair</keyword>
<evidence type="ECO:0000256" key="11">
    <source>
        <dbReference type="ARBA" id="ARBA00022771"/>
    </source>
</evidence>
<dbReference type="SUPFAM" id="SSF52113">
    <property type="entry name" value="BRCT domain"/>
    <property type="match status" value="1"/>
</dbReference>
<evidence type="ECO:0000256" key="21">
    <source>
        <dbReference type="RuleBase" id="RU000617"/>
    </source>
</evidence>
<dbReference type="Pfam" id="PF01068">
    <property type="entry name" value="DNA_ligase_A_M"/>
    <property type="match status" value="1"/>
</dbReference>
<evidence type="ECO:0000313" key="28">
    <source>
        <dbReference type="Proteomes" id="UP001108240"/>
    </source>
</evidence>
<evidence type="ECO:0000256" key="5">
    <source>
        <dbReference type="ARBA" id="ARBA00022598"/>
    </source>
</evidence>
<dbReference type="PROSITE" id="PS50064">
    <property type="entry name" value="ZF_PARP_2"/>
    <property type="match status" value="1"/>
</dbReference>
<dbReference type="InterPro" id="IPR012310">
    <property type="entry name" value="DNA_ligase_ATP-dep_cent"/>
</dbReference>
<dbReference type="InterPro" id="IPR012308">
    <property type="entry name" value="DNA_ligase_ATP-dep_N"/>
</dbReference>
<comment type="cofactor">
    <cofactor evidence="1">
        <name>Mg(2+)</name>
        <dbReference type="ChEBI" id="CHEBI:18420"/>
    </cofactor>
</comment>
<dbReference type="SUPFAM" id="SSF117018">
    <property type="entry name" value="ATP-dependent DNA ligase DNA-binding domain"/>
    <property type="match status" value="1"/>
</dbReference>
<evidence type="ECO:0000259" key="24">
    <source>
        <dbReference type="PROSITE" id="PS50064"/>
    </source>
</evidence>
<dbReference type="PROSITE" id="PS50172">
    <property type="entry name" value="BRCT"/>
    <property type="match status" value="1"/>
</dbReference>
<dbReference type="InterPro" id="IPR050191">
    <property type="entry name" value="ATP-dep_DNA_ligase"/>
</dbReference>
<evidence type="ECO:0000259" key="26">
    <source>
        <dbReference type="PROSITE" id="PS50172"/>
    </source>
</evidence>
<dbReference type="FunFam" id="3.30.470.30:FF:000003">
    <property type="entry name" value="DNA ligase"/>
    <property type="match status" value="1"/>
</dbReference>
<dbReference type="GO" id="GO:0006310">
    <property type="term" value="P:DNA recombination"/>
    <property type="evidence" value="ECO:0007669"/>
    <property type="project" value="UniProtKB-KW"/>
</dbReference>
<dbReference type="InterPro" id="IPR012309">
    <property type="entry name" value="DNA_ligase_ATP-dep_C"/>
</dbReference>
<dbReference type="Gene3D" id="1.10.3260.10">
    <property type="entry name" value="DNA ligase, ATP-dependent, N-terminal domain"/>
    <property type="match status" value="1"/>
</dbReference>
<dbReference type="GO" id="GO:0070421">
    <property type="term" value="C:DNA ligase III-XRCC1 complex"/>
    <property type="evidence" value="ECO:0007669"/>
    <property type="project" value="TreeGrafter"/>
</dbReference>
<dbReference type="PROSITE" id="PS00333">
    <property type="entry name" value="DNA_LIGASE_A2"/>
    <property type="match status" value="1"/>
</dbReference>
<dbReference type="GO" id="GO:0006273">
    <property type="term" value="P:lagging strand elongation"/>
    <property type="evidence" value="ECO:0007669"/>
    <property type="project" value="TreeGrafter"/>
</dbReference>
<dbReference type="InterPro" id="IPR031916">
    <property type="entry name" value="LIG3_BRCT"/>
</dbReference>
<name>A0A8C0YQ02_CYPCA</name>
<dbReference type="SUPFAM" id="SSF57716">
    <property type="entry name" value="Glucocorticoid receptor-like (DNA-binding domain)"/>
    <property type="match status" value="1"/>
</dbReference>
<dbReference type="FunFam" id="3.30.1740.10:FF:000001">
    <property type="entry name" value="DNA ligase"/>
    <property type="match status" value="1"/>
</dbReference>
<keyword evidence="11" id="KW-0863">Zinc-finger</keyword>
<dbReference type="InterPro" id="IPR001357">
    <property type="entry name" value="BRCT_dom"/>
</dbReference>
<keyword evidence="12" id="KW-0862">Zinc</keyword>
<evidence type="ECO:0000256" key="20">
    <source>
        <dbReference type="ARBA" id="ARBA00065554"/>
    </source>
</evidence>
<dbReference type="Gene3D" id="3.30.1490.70">
    <property type="match status" value="1"/>
</dbReference>
<dbReference type="InterPro" id="IPR036957">
    <property type="entry name" value="Znf_PARP_sf"/>
</dbReference>
<feature type="domain" description="PARP-type" evidence="24">
    <location>
        <begin position="72"/>
        <end position="164"/>
    </location>
</feature>
<keyword evidence="13 21" id="KW-0067">ATP-binding</keyword>
<evidence type="ECO:0000313" key="27">
    <source>
        <dbReference type="Ensembl" id="ENSCCRP00000012671.2"/>
    </source>
</evidence>
<dbReference type="InterPro" id="IPR012340">
    <property type="entry name" value="NA-bd_OB-fold"/>
</dbReference>
<keyword evidence="28" id="KW-1185">Reference proteome</keyword>
<dbReference type="GO" id="GO:0097681">
    <property type="term" value="P:double-strand break repair via alternative nonhomologous end joining"/>
    <property type="evidence" value="ECO:0007669"/>
    <property type="project" value="UniProtKB-ARBA"/>
</dbReference>
<dbReference type="FunFam" id="3.40.50.10190:FF:000032">
    <property type="entry name" value="DNA ligase"/>
    <property type="match status" value="1"/>
</dbReference>
<comment type="similarity">
    <text evidence="3 22">Belongs to the ATP-dependent DNA ligase family.</text>
</comment>
<evidence type="ECO:0000256" key="2">
    <source>
        <dbReference type="ARBA" id="ARBA00004123"/>
    </source>
</evidence>
<evidence type="ECO:0000256" key="7">
    <source>
        <dbReference type="ARBA" id="ARBA00022705"/>
    </source>
</evidence>
<dbReference type="Pfam" id="PF16759">
    <property type="entry name" value="LIG3_BRCT"/>
    <property type="match status" value="1"/>
</dbReference>
<evidence type="ECO:0000256" key="18">
    <source>
        <dbReference type="ARBA" id="ARBA00023306"/>
    </source>
</evidence>
<dbReference type="SMART" id="SM01336">
    <property type="entry name" value="zf-PARP"/>
    <property type="match status" value="1"/>
</dbReference>
<accession>A0A8C0YQ02</accession>
<dbReference type="GO" id="GO:0051053">
    <property type="term" value="P:negative regulation of DNA metabolic process"/>
    <property type="evidence" value="ECO:0007669"/>
    <property type="project" value="UniProtKB-ARBA"/>
</dbReference>
<keyword evidence="4" id="KW-0597">Phosphoprotein</keyword>
<dbReference type="InterPro" id="IPR000977">
    <property type="entry name" value="DNA_ligase_ATP-dep"/>
</dbReference>
<evidence type="ECO:0000256" key="17">
    <source>
        <dbReference type="ARBA" id="ARBA00023242"/>
    </source>
</evidence>
<dbReference type="GO" id="GO:0071897">
    <property type="term" value="P:DNA biosynthetic process"/>
    <property type="evidence" value="ECO:0007669"/>
    <property type="project" value="InterPro"/>
</dbReference>
<proteinExistence type="inferred from homology"/>